<evidence type="ECO:0000313" key="2">
    <source>
        <dbReference type="Proteomes" id="UP000807342"/>
    </source>
</evidence>
<proteinExistence type="predicted"/>
<reference evidence="1" key="1">
    <citation type="submission" date="2020-11" db="EMBL/GenBank/DDBJ databases">
        <authorList>
            <consortium name="DOE Joint Genome Institute"/>
            <person name="Ahrendt S."/>
            <person name="Riley R."/>
            <person name="Andreopoulos W."/>
            <person name="Labutti K."/>
            <person name="Pangilinan J."/>
            <person name="Ruiz-Duenas F.J."/>
            <person name="Barrasa J.M."/>
            <person name="Sanchez-Garcia M."/>
            <person name="Camarero S."/>
            <person name="Miyauchi S."/>
            <person name="Serrano A."/>
            <person name="Linde D."/>
            <person name="Babiker R."/>
            <person name="Drula E."/>
            <person name="Ayuso-Fernandez I."/>
            <person name="Pacheco R."/>
            <person name="Padilla G."/>
            <person name="Ferreira P."/>
            <person name="Barriuso J."/>
            <person name="Kellner H."/>
            <person name="Castanera R."/>
            <person name="Alfaro M."/>
            <person name="Ramirez L."/>
            <person name="Pisabarro A.G."/>
            <person name="Kuo A."/>
            <person name="Tritt A."/>
            <person name="Lipzen A."/>
            <person name="He G."/>
            <person name="Yan M."/>
            <person name="Ng V."/>
            <person name="Cullen D."/>
            <person name="Martin F."/>
            <person name="Rosso M.-N."/>
            <person name="Henrissat B."/>
            <person name="Hibbett D."/>
            <person name="Martinez A.T."/>
            <person name="Grigoriev I.V."/>
        </authorList>
    </citation>
    <scope>NUCLEOTIDE SEQUENCE</scope>
    <source>
        <strain evidence="1">MF-IS2</strain>
    </source>
</reference>
<dbReference type="EMBL" id="MU154416">
    <property type="protein sequence ID" value="KAF9439407.1"/>
    <property type="molecule type" value="Genomic_DNA"/>
</dbReference>
<protein>
    <submittedName>
        <fullName evidence="1">Uncharacterized protein</fullName>
    </submittedName>
</protein>
<evidence type="ECO:0000313" key="1">
    <source>
        <dbReference type="EMBL" id="KAF9439407.1"/>
    </source>
</evidence>
<gene>
    <name evidence="1" type="ORF">P691DRAFT_690894</name>
</gene>
<dbReference type="AlphaFoldDB" id="A0A9P5WXC1"/>
<name>A0A9P5WXC1_9AGAR</name>
<keyword evidence="2" id="KW-1185">Reference proteome</keyword>
<feature type="non-terminal residue" evidence="1">
    <location>
        <position position="1"/>
    </location>
</feature>
<accession>A0A9P5WXC1</accession>
<dbReference type="OrthoDB" id="2369050at2759"/>
<organism evidence="1 2">
    <name type="scientific">Macrolepiota fuliginosa MF-IS2</name>
    <dbReference type="NCBI Taxonomy" id="1400762"/>
    <lineage>
        <taxon>Eukaryota</taxon>
        <taxon>Fungi</taxon>
        <taxon>Dikarya</taxon>
        <taxon>Basidiomycota</taxon>
        <taxon>Agaricomycotina</taxon>
        <taxon>Agaricomycetes</taxon>
        <taxon>Agaricomycetidae</taxon>
        <taxon>Agaricales</taxon>
        <taxon>Agaricineae</taxon>
        <taxon>Agaricaceae</taxon>
        <taxon>Macrolepiota</taxon>
    </lineage>
</organism>
<dbReference type="Proteomes" id="UP000807342">
    <property type="component" value="Unassembled WGS sequence"/>
</dbReference>
<sequence length="188" mass="21986">VSQTNLSTPPILGHGTISIASFLKYEYLCMRYFAVKNIAVMDQVSKITHQFNHEDVAAWIALNWADLELKSFLAFMVELCKKFLPYDWDIPLAREIQQFQNSTPFAQWFLVVHITNAQLIGSPEHRDDTWLCSHFCATMDLEFCYHYNSYCLSNNLELEMDLDKQFEWTLLVMKTFEEEHLAQGSAWV</sequence>
<comment type="caution">
    <text evidence="1">The sequence shown here is derived from an EMBL/GenBank/DDBJ whole genome shotgun (WGS) entry which is preliminary data.</text>
</comment>